<evidence type="ECO:0000313" key="2">
    <source>
        <dbReference type="Proteomes" id="UP000177506"/>
    </source>
</evidence>
<evidence type="ECO:0000313" key="1">
    <source>
        <dbReference type="EMBL" id="OGX91545.1"/>
    </source>
</evidence>
<keyword evidence="2" id="KW-1185">Reference proteome</keyword>
<comment type="caution">
    <text evidence="1">The sequence shown here is derived from an EMBL/GenBank/DDBJ whole genome shotgun (WGS) entry which is preliminary data.</text>
</comment>
<name>A0A1G1TL25_9BACT</name>
<dbReference type="AlphaFoldDB" id="A0A1G1TL25"/>
<dbReference type="EMBL" id="MDZA01000051">
    <property type="protein sequence ID" value="OGX91545.1"/>
    <property type="molecule type" value="Genomic_DNA"/>
</dbReference>
<organism evidence="1 2">
    <name type="scientific">Hymenobacter coccineus</name>
    <dbReference type="NCBI Taxonomy" id="1908235"/>
    <lineage>
        <taxon>Bacteria</taxon>
        <taxon>Pseudomonadati</taxon>
        <taxon>Bacteroidota</taxon>
        <taxon>Cytophagia</taxon>
        <taxon>Cytophagales</taxon>
        <taxon>Hymenobacteraceae</taxon>
        <taxon>Hymenobacter</taxon>
    </lineage>
</organism>
<sequence length="215" mass="22733">MALGALAAGHATSRPTAEHPQQTHVFYTLDANRGQAYWLSSMAGPDAWTRQFFSAPTVGPLPELLPGVTLPVLHQGAPRLALAPPTVTVLADTTLPTGRRLRLQVRPARPGVVSLRLSWPSVQLNGLRVAGHAVAPALLVSSTGYNGLTFLAPGPQGLVVEFDLGPGDAKRLQITAKDRSLGLPAEAKTQPLPANMVAAPGYNSFTTQVTKRFQL</sequence>
<gene>
    <name evidence="1" type="ORF">BEN49_19390</name>
</gene>
<protein>
    <submittedName>
        <fullName evidence="1">Uncharacterized protein</fullName>
    </submittedName>
</protein>
<proteinExistence type="predicted"/>
<dbReference type="Proteomes" id="UP000177506">
    <property type="component" value="Unassembled WGS sequence"/>
</dbReference>
<accession>A0A1G1TL25</accession>
<reference evidence="1 2" key="1">
    <citation type="submission" date="2016-08" db="EMBL/GenBank/DDBJ databases">
        <title>Hymenobacter coccineus sp. nov., Hymenobacter lapidarius sp. nov. and Hymenobacter glacialis sp. nov., isolated from Antarctic soil.</title>
        <authorList>
            <person name="Sedlacek I."/>
            <person name="Kralova S."/>
            <person name="Kyrova K."/>
            <person name="Maslanova I."/>
            <person name="Stankova E."/>
            <person name="Vrbovska V."/>
            <person name="Nemec M."/>
            <person name="Bartak M."/>
            <person name="Svec P."/>
            <person name="Busse H.-J."/>
            <person name="Pantucek R."/>
        </authorList>
    </citation>
    <scope>NUCLEOTIDE SEQUENCE [LARGE SCALE GENOMIC DNA]</scope>
    <source>
        <strain evidence="1 2">CCM 8649</strain>
    </source>
</reference>